<organism evidence="2 3">
    <name type="scientific">Actinokineospora bangkokensis</name>
    <dbReference type="NCBI Taxonomy" id="1193682"/>
    <lineage>
        <taxon>Bacteria</taxon>
        <taxon>Bacillati</taxon>
        <taxon>Actinomycetota</taxon>
        <taxon>Actinomycetes</taxon>
        <taxon>Pseudonocardiales</taxon>
        <taxon>Pseudonocardiaceae</taxon>
        <taxon>Actinokineospora</taxon>
    </lineage>
</organism>
<keyword evidence="3" id="KW-1185">Reference proteome</keyword>
<evidence type="ECO:0000313" key="3">
    <source>
        <dbReference type="Proteomes" id="UP000186040"/>
    </source>
</evidence>
<keyword evidence="1" id="KW-0472">Membrane</keyword>
<comment type="caution">
    <text evidence="2">The sequence shown here is derived from an EMBL/GenBank/DDBJ whole genome shotgun (WGS) entry which is preliminary data.</text>
</comment>
<dbReference type="AlphaFoldDB" id="A0A1Q9LRI4"/>
<accession>A0A1Q9LRI4</accession>
<keyword evidence="1" id="KW-1133">Transmembrane helix</keyword>
<feature type="transmembrane region" description="Helical" evidence="1">
    <location>
        <begin position="46"/>
        <end position="66"/>
    </location>
</feature>
<keyword evidence="1" id="KW-0812">Transmembrane</keyword>
<evidence type="ECO:0000313" key="2">
    <source>
        <dbReference type="EMBL" id="OLR94632.1"/>
    </source>
</evidence>
<dbReference type="EMBL" id="MKQR01000007">
    <property type="protein sequence ID" value="OLR94632.1"/>
    <property type="molecule type" value="Genomic_DNA"/>
</dbReference>
<protein>
    <submittedName>
        <fullName evidence="2">Uncharacterized protein</fullName>
    </submittedName>
</protein>
<name>A0A1Q9LRI4_9PSEU</name>
<dbReference type="RefSeq" id="WP_075974010.1">
    <property type="nucleotide sequence ID" value="NZ_MKQR01000007.1"/>
</dbReference>
<reference evidence="2 3" key="1">
    <citation type="submission" date="2016-10" db="EMBL/GenBank/DDBJ databases">
        <title>The Draft Genome Sequence of Actinokineospora bangkokensis 44EHWT reveals the biosynthetic pathway of antifungal compounds Thailandins with unusual extender unit butylmalonyl-CoA.</title>
        <authorList>
            <person name="Greule A."/>
            <person name="Intra B."/>
            <person name="Flemming S."/>
            <person name="Rommel M.G."/>
            <person name="Panbangred W."/>
            <person name="Bechthold A."/>
        </authorList>
    </citation>
    <scope>NUCLEOTIDE SEQUENCE [LARGE SCALE GENOMIC DNA]</scope>
    <source>
        <strain evidence="2 3">44EHW</strain>
    </source>
</reference>
<sequence length="81" mass="8573">MKKILSVLLGLLGLYLVGRAIAEPFIIDVGDPTSYHLDWGGPSLVGVLAVHCLPGVVSAVLLVVAARRWSRGRASQPQVQA</sequence>
<proteinExistence type="predicted"/>
<dbReference type="Proteomes" id="UP000186040">
    <property type="component" value="Unassembled WGS sequence"/>
</dbReference>
<evidence type="ECO:0000256" key="1">
    <source>
        <dbReference type="SAM" id="Phobius"/>
    </source>
</evidence>
<gene>
    <name evidence="2" type="ORF">BJP25_12945</name>
</gene>